<reference evidence="11" key="1">
    <citation type="journal article" date="2017" name="Genome Biol.">
        <title>Comparative genomics reveals high biological diversity and specific adaptations in the industrially and medically important fungal genus Aspergillus.</title>
        <authorList>
            <person name="de Vries R.P."/>
            <person name="Riley R."/>
            <person name="Wiebenga A."/>
            <person name="Aguilar-Osorio G."/>
            <person name="Amillis S."/>
            <person name="Uchima C.A."/>
            <person name="Anderluh G."/>
            <person name="Asadollahi M."/>
            <person name="Askin M."/>
            <person name="Barry K."/>
            <person name="Battaglia E."/>
            <person name="Bayram O."/>
            <person name="Benocci T."/>
            <person name="Braus-Stromeyer S.A."/>
            <person name="Caldana C."/>
            <person name="Canovas D."/>
            <person name="Cerqueira G.C."/>
            <person name="Chen F."/>
            <person name="Chen W."/>
            <person name="Choi C."/>
            <person name="Clum A."/>
            <person name="Dos Santos R.A."/>
            <person name="Damasio A.R."/>
            <person name="Diallinas G."/>
            <person name="Emri T."/>
            <person name="Fekete E."/>
            <person name="Flipphi M."/>
            <person name="Freyberg S."/>
            <person name="Gallo A."/>
            <person name="Gournas C."/>
            <person name="Habgood R."/>
            <person name="Hainaut M."/>
            <person name="Harispe M.L."/>
            <person name="Henrissat B."/>
            <person name="Hilden K.S."/>
            <person name="Hope R."/>
            <person name="Hossain A."/>
            <person name="Karabika E."/>
            <person name="Karaffa L."/>
            <person name="Karanyi Z."/>
            <person name="Krasevec N."/>
            <person name="Kuo A."/>
            <person name="Kusch H."/>
            <person name="LaButti K."/>
            <person name="Lagendijk E.L."/>
            <person name="Lapidus A."/>
            <person name="Levasseur A."/>
            <person name="Lindquist E."/>
            <person name="Lipzen A."/>
            <person name="Logrieco A.F."/>
            <person name="MacCabe A."/>
            <person name="Maekelae M.R."/>
            <person name="Malavazi I."/>
            <person name="Melin P."/>
            <person name="Meyer V."/>
            <person name="Mielnichuk N."/>
            <person name="Miskei M."/>
            <person name="Molnar A.P."/>
            <person name="Mule G."/>
            <person name="Ngan C.Y."/>
            <person name="Orejas M."/>
            <person name="Orosz E."/>
            <person name="Ouedraogo J.P."/>
            <person name="Overkamp K.M."/>
            <person name="Park H.-S."/>
            <person name="Perrone G."/>
            <person name="Piumi F."/>
            <person name="Punt P.J."/>
            <person name="Ram A.F."/>
            <person name="Ramon A."/>
            <person name="Rauscher S."/>
            <person name="Record E."/>
            <person name="Riano-Pachon D.M."/>
            <person name="Robert V."/>
            <person name="Roehrig J."/>
            <person name="Ruller R."/>
            <person name="Salamov A."/>
            <person name="Salih N.S."/>
            <person name="Samson R.A."/>
            <person name="Sandor E."/>
            <person name="Sanguinetti M."/>
            <person name="Schuetze T."/>
            <person name="Sepcic K."/>
            <person name="Shelest E."/>
            <person name="Sherlock G."/>
            <person name="Sophianopoulou V."/>
            <person name="Squina F.M."/>
            <person name="Sun H."/>
            <person name="Susca A."/>
            <person name="Todd R.B."/>
            <person name="Tsang A."/>
            <person name="Unkles S.E."/>
            <person name="van de Wiele N."/>
            <person name="van Rossen-Uffink D."/>
            <person name="Oliveira J.V."/>
            <person name="Vesth T.C."/>
            <person name="Visser J."/>
            <person name="Yu J.-H."/>
            <person name="Zhou M."/>
            <person name="Andersen M.R."/>
            <person name="Archer D.B."/>
            <person name="Baker S.E."/>
            <person name="Benoit I."/>
            <person name="Brakhage A.A."/>
            <person name="Braus G.H."/>
            <person name="Fischer R."/>
            <person name="Frisvad J.C."/>
            <person name="Goldman G.H."/>
            <person name="Houbraken J."/>
            <person name="Oakley B."/>
            <person name="Pocsi I."/>
            <person name="Scazzocchio C."/>
            <person name="Seiboth B."/>
            <person name="vanKuyk P.A."/>
            <person name="Wortman J."/>
            <person name="Dyer P.S."/>
            <person name="Grigoriev I.V."/>
        </authorList>
    </citation>
    <scope>NUCLEOTIDE SEQUENCE [LARGE SCALE GENOMIC DNA]</scope>
    <source>
        <strain evidence="11">CBS 101740 / IMI 381727 / IBT 21946</strain>
    </source>
</reference>
<name>A0A1L9UFD5_ASPBC</name>
<keyword evidence="11" id="KW-1185">Reference proteome</keyword>
<dbReference type="Pfam" id="PF00075">
    <property type="entry name" value="RNase_H"/>
    <property type="match status" value="1"/>
</dbReference>
<gene>
    <name evidence="10" type="ORF">ASPBRDRAFT_197077</name>
</gene>
<dbReference type="GO" id="GO:0046872">
    <property type="term" value="F:metal ion binding"/>
    <property type="evidence" value="ECO:0007669"/>
    <property type="project" value="UniProtKB-KW"/>
</dbReference>
<dbReference type="AlphaFoldDB" id="A0A1L9UFD5"/>
<dbReference type="GO" id="GO:0043137">
    <property type="term" value="P:DNA replication, removal of RNA primer"/>
    <property type="evidence" value="ECO:0007669"/>
    <property type="project" value="TreeGrafter"/>
</dbReference>
<feature type="region of interest" description="Disordered" evidence="8">
    <location>
        <begin position="1"/>
        <end position="23"/>
    </location>
</feature>
<comment type="catalytic activity">
    <reaction evidence="1">
        <text>Endonucleolytic cleavage to 5'-phosphomonoester.</text>
        <dbReference type="EC" id="3.1.26.4"/>
    </reaction>
</comment>
<dbReference type="OrthoDB" id="245563at2759"/>
<evidence type="ECO:0000313" key="10">
    <source>
        <dbReference type="EMBL" id="OJJ70365.1"/>
    </source>
</evidence>
<organism evidence="10 11">
    <name type="scientific">Aspergillus brasiliensis (strain CBS 101740 / IMI 381727 / IBT 21946)</name>
    <dbReference type="NCBI Taxonomy" id="767769"/>
    <lineage>
        <taxon>Eukaryota</taxon>
        <taxon>Fungi</taxon>
        <taxon>Dikarya</taxon>
        <taxon>Ascomycota</taxon>
        <taxon>Pezizomycotina</taxon>
        <taxon>Eurotiomycetes</taxon>
        <taxon>Eurotiomycetidae</taxon>
        <taxon>Eurotiales</taxon>
        <taxon>Aspergillaceae</taxon>
        <taxon>Aspergillus</taxon>
        <taxon>Aspergillus subgen. Circumdati</taxon>
    </lineage>
</organism>
<dbReference type="PANTHER" id="PTHR10642">
    <property type="entry name" value="RIBONUCLEASE H1"/>
    <property type="match status" value="1"/>
</dbReference>
<proteinExistence type="inferred from homology"/>
<dbReference type="RefSeq" id="XP_067477613.1">
    <property type="nucleotide sequence ID" value="XM_067621058.1"/>
</dbReference>
<evidence type="ECO:0000256" key="3">
    <source>
        <dbReference type="ARBA" id="ARBA00012180"/>
    </source>
</evidence>
<dbReference type="InterPro" id="IPR050092">
    <property type="entry name" value="RNase_H"/>
</dbReference>
<dbReference type="EC" id="3.1.26.4" evidence="3"/>
<evidence type="ECO:0000256" key="8">
    <source>
        <dbReference type="SAM" id="MobiDB-lite"/>
    </source>
</evidence>
<sequence>MQKKEELMAYQSTPESTPSGIPPVETGVPSTCSLPASSQANATLSRQFHPEIYPKEFKLSDIEVPSGDVVYTACPASKRGCPSTTCPGYCKSSIVIAIDGARRKYGRRGAQASIGVYHGPNHDWNASALVSPELKQLPQVAVLAACEKALLNACTFQNYWGELAGMVEEGTNERLREVVIKTDSEFLVSSVTELIFKWKANGWLNAQGLQVINRDQFLNIESLIESLENNMVTVRFWHVPRTLNQDADRLARSALKYH</sequence>
<feature type="compositionally biased region" description="Polar residues" evidence="8">
    <location>
        <begin position="10"/>
        <end position="19"/>
    </location>
</feature>
<evidence type="ECO:0000256" key="2">
    <source>
        <dbReference type="ARBA" id="ARBA00005300"/>
    </source>
</evidence>
<dbReference type="OMA" id="NGWKTCK"/>
<dbReference type="PROSITE" id="PS50879">
    <property type="entry name" value="RNASE_H_1"/>
    <property type="match status" value="1"/>
</dbReference>
<evidence type="ECO:0000256" key="7">
    <source>
        <dbReference type="ARBA" id="ARBA00022801"/>
    </source>
</evidence>
<dbReference type="InterPro" id="IPR012337">
    <property type="entry name" value="RNaseH-like_sf"/>
</dbReference>
<evidence type="ECO:0000256" key="4">
    <source>
        <dbReference type="ARBA" id="ARBA00022722"/>
    </source>
</evidence>
<dbReference type="STRING" id="767769.A0A1L9UFD5"/>
<dbReference type="EMBL" id="KV878686">
    <property type="protein sequence ID" value="OJJ70365.1"/>
    <property type="molecule type" value="Genomic_DNA"/>
</dbReference>
<dbReference type="PANTHER" id="PTHR10642:SF26">
    <property type="entry name" value="RIBONUCLEASE H1"/>
    <property type="match status" value="1"/>
</dbReference>
<dbReference type="CDD" id="cd13934">
    <property type="entry name" value="RNase_H_Dikarya_like"/>
    <property type="match status" value="1"/>
</dbReference>
<dbReference type="SUPFAM" id="SSF53098">
    <property type="entry name" value="Ribonuclease H-like"/>
    <property type="match status" value="1"/>
</dbReference>
<keyword evidence="6" id="KW-0255">Endonuclease</keyword>
<keyword evidence="4" id="KW-0540">Nuclease</keyword>
<dbReference type="Gene3D" id="3.30.420.10">
    <property type="entry name" value="Ribonuclease H-like superfamily/Ribonuclease H"/>
    <property type="match status" value="1"/>
</dbReference>
<dbReference type="InterPro" id="IPR036397">
    <property type="entry name" value="RNaseH_sf"/>
</dbReference>
<dbReference type="GO" id="GO:0004523">
    <property type="term" value="F:RNA-DNA hybrid ribonuclease activity"/>
    <property type="evidence" value="ECO:0007669"/>
    <property type="project" value="UniProtKB-EC"/>
</dbReference>
<keyword evidence="5" id="KW-0479">Metal-binding</keyword>
<protein>
    <recommendedName>
        <fullName evidence="3">ribonuclease H</fullName>
        <ecNumber evidence="3">3.1.26.4</ecNumber>
    </recommendedName>
</protein>
<keyword evidence="7" id="KW-0378">Hydrolase</keyword>
<dbReference type="GO" id="GO:0003676">
    <property type="term" value="F:nucleic acid binding"/>
    <property type="evidence" value="ECO:0007669"/>
    <property type="project" value="InterPro"/>
</dbReference>
<accession>A0A1L9UFD5</accession>
<evidence type="ECO:0000259" key="9">
    <source>
        <dbReference type="PROSITE" id="PS50879"/>
    </source>
</evidence>
<dbReference type="Proteomes" id="UP000184499">
    <property type="component" value="Unassembled WGS sequence"/>
</dbReference>
<evidence type="ECO:0000256" key="1">
    <source>
        <dbReference type="ARBA" id="ARBA00000077"/>
    </source>
</evidence>
<dbReference type="InterPro" id="IPR002156">
    <property type="entry name" value="RNaseH_domain"/>
</dbReference>
<evidence type="ECO:0000256" key="6">
    <source>
        <dbReference type="ARBA" id="ARBA00022759"/>
    </source>
</evidence>
<feature type="domain" description="RNase H type-1" evidence="9">
    <location>
        <begin position="90"/>
        <end position="256"/>
    </location>
</feature>
<dbReference type="VEuPathDB" id="FungiDB:ASPBRDRAFT_197077"/>
<evidence type="ECO:0000313" key="11">
    <source>
        <dbReference type="Proteomes" id="UP000184499"/>
    </source>
</evidence>
<comment type="similarity">
    <text evidence="2">Belongs to the RNase H family.</text>
</comment>
<evidence type="ECO:0000256" key="5">
    <source>
        <dbReference type="ARBA" id="ARBA00022723"/>
    </source>
</evidence>
<dbReference type="GeneID" id="93573546"/>